<protein>
    <recommendedName>
        <fullName evidence="1">UPF0311 protein SAMN05660874_04156</fullName>
    </recommendedName>
</protein>
<dbReference type="Gene3D" id="2.40.160.20">
    <property type="match status" value="1"/>
</dbReference>
<gene>
    <name evidence="2" type="ORF">SAMN05660874_04156</name>
</gene>
<evidence type="ECO:0000313" key="2">
    <source>
        <dbReference type="EMBL" id="SFS90939.1"/>
    </source>
</evidence>
<dbReference type="Pfam" id="PF11578">
    <property type="entry name" value="DUF3237"/>
    <property type="match status" value="1"/>
</dbReference>
<dbReference type="InterPro" id="IPR020915">
    <property type="entry name" value="UPF0311"/>
</dbReference>
<reference evidence="3" key="1">
    <citation type="submission" date="2016-10" db="EMBL/GenBank/DDBJ databases">
        <authorList>
            <person name="Varghese N."/>
            <person name="Submissions S."/>
        </authorList>
    </citation>
    <scope>NUCLEOTIDE SEQUENCE [LARGE SCALE GENOMIC DNA]</scope>
    <source>
        <strain evidence="3">DSM 44771</strain>
    </source>
</reference>
<dbReference type="HAMAP" id="MF_00775">
    <property type="entry name" value="UPF0311"/>
    <property type="match status" value="1"/>
</dbReference>
<dbReference type="Proteomes" id="UP000198852">
    <property type="component" value="Unassembled WGS sequence"/>
</dbReference>
<evidence type="ECO:0000313" key="3">
    <source>
        <dbReference type="Proteomes" id="UP000198852"/>
    </source>
</evidence>
<dbReference type="STRING" id="95161.SAMN05660874_04156"/>
<name>A0A1I6TNX5_9PSEU</name>
<sequence length="154" mass="17001">MGLPEPTLTKIAHVHVLLDPVQTLGQTPHGLRRIIPITGGSITGERLSGEILPGGADWQLVHDDGAATIDTRYTARTHDGALIYLATSGVRHGPPEVLERLAAGDEVDPREYYFRVTVRLETGDPRYYWINRAVFVAYAARHPDAVAYDLYTLD</sequence>
<dbReference type="AlphaFoldDB" id="A0A1I6TNX5"/>
<organism evidence="2 3">
    <name type="scientific">Saccharopolyspora flava</name>
    <dbReference type="NCBI Taxonomy" id="95161"/>
    <lineage>
        <taxon>Bacteria</taxon>
        <taxon>Bacillati</taxon>
        <taxon>Actinomycetota</taxon>
        <taxon>Actinomycetes</taxon>
        <taxon>Pseudonocardiales</taxon>
        <taxon>Pseudonocardiaceae</taxon>
        <taxon>Saccharopolyspora</taxon>
    </lineage>
</organism>
<dbReference type="PANTHER" id="PTHR37315:SF1">
    <property type="entry name" value="UPF0311 PROTEIN BLR7842"/>
    <property type="match status" value="1"/>
</dbReference>
<evidence type="ECO:0000256" key="1">
    <source>
        <dbReference type="HAMAP-Rule" id="MF_00775"/>
    </source>
</evidence>
<proteinExistence type="inferred from homology"/>
<dbReference type="OrthoDB" id="3368702at2"/>
<dbReference type="EMBL" id="FOZX01000007">
    <property type="protein sequence ID" value="SFS90939.1"/>
    <property type="molecule type" value="Genomic_DNA"/>
</dbReference>
<comment type="similarity">
    <text evidence="1">Belongs to the UPF0311 family.</text>
</comment>
<accession>A0A1I6TNX5</accession>
<dbReference type="PANTHER" id="PTHR37315">
    <property type="entry name" value="UPF0311 PROTEIN BLR7842"/>
    <property type="match status" value="1"/>
</dbReference>
<dbReference type="RefSeq" id="WP_093420582.1">
    <property type="nucleotide sequence ID" value="NZ_FOZX01000007.1"/>
</dbReference>
<keyword evidence="3" id="KW-1185">Reference proteome</keyword>